<reference evidence="5 6" key="1">
    <citation type="submission" date="2020-04" db="EMBL/GenBank/DDBJ databases">
        <title>Molecular characterization of pseudomonads from Agaricus bisporus reveal novel blotch 2 pathogens in Western Europe.</title>
        <authorList>
            <person name="Taparia T."/>
            <person name="Krijger M."/>
            <person name="Haynes E."/>
            <person name="Elpinstone J.G."/>
            <person name="Noble R."/>
            <person name="Van Der Wolf J."/>
        </authorList>
    </citation>
    <scope>NUCLEOTIDE SEQUENCE [LARGE SCALE GENOMIC DNA]</scope>
    <source>
        <strain evidence="5 6">IPO3737</strain>
    </source>
</reference>
<feature type="chain" id="PRO_5030615159" evidence="3">
    <location>
        <begin position="25"/>
        <end position="367"/>
    </location>
</feature>
<dbReference type="GO" id="GO:0008477">
    <property type="term" value="F:purine nucleosidase activity"/>
    <property type="evidence" value="ECO:0007669"/>
    <property type="project" value="TreeGrafter"/>
</dbReference>
<dbReference type="Proteomes" id="UP000520592">
    <property type="component" value="Unassembled WGS sequence"/>
</dbReference>
<accession>A0A7Y7YFG1</accession>
<dbReference type="InterPro" id="IPR001910">
    <property type="entry name" value="Inosine/uridine_hydrolase_dom"/>
</dbReference>
<dbReference type="PANTHER" id="PTHR12304:SF4">
    <property type="entry name" value="URIDINE NUCLEOSIDASE"/>
    <property type="match status" value="1"/>
</dbReference>
<dbReference type="InterPro" id="IPR023186">
    <property type="entry name" value="IUNH"/>
</dbReference>
<evidence type="ECO:0000256" key="3">
    <source>
        <dbReference type="SAM" id="SignalP"/>
    </source>
</evidence>
<dbReference type="GO" id="GO:0006152">
    <property type="term" value="P:purine nucleoside catabolic process"/>
    <property type="evidence" value="ECO:0007669"/>
    <property type="project" value="TreeGrafter"/>
</dbReference>
<keyword evidence="1 5" id="KW-0378">Hydrolase</keyword>
<evidence type="ECO:0000313" key="5">
    <source>
        <dbReference type="EMBL" id="NWC35408.1"/>
    </source>
</evidence>
<name>A0A7Y7YFG1_9PSED</name>
<dbReference type="InterPro" id="IPR036452">
    <property type="entry name" value="Ribo_hydro-like"/>
</dbReference>
<evidence type="ECO:0000313" key="6">
    <source>
        <dbReference type="Proteomes" id="UP000520592"/>
    </source>
</evidence>
<dbReference type="GO" id="GO:0005829">
    <property type="term" value="C:cytosol"/>
    <property type="evidence" value="ECO:0007669"/>
    <property type="project" value="TreeGrafter"/>
</dbReference>
<dbReference type="SUPFAM" id="SSF53590">
    <property type="entry name" value="Nucleoside hydrolase"/>
    <property type="match status" value="1"/>
</dbReference>
<proteinExistence type="predicted"/>
<comment type="caution">
    <text evidence="5">The sequence shown here is derived from an EMBL/GenBank/DDBJ whole genome shotgun (WGS) entry which is preliminary data.</text>
</comment>
<gene>
    <name evidence="5" type="ORF">HX876_23790</name>
</gene>
<organism evidence="5 6">
    <name type="scientific">Pseudomonas gingeri</name>
    <dbReference type="NCBI Taxonomy" id="117681"/>
    <lineage>
        <taxon>Bacteria</taxon>
        <taxon>Pseudomonadati</taxon>
        <taxon>Pseudomonadota</taxon>
        <taxon>Gammaproteobacteria</taxon>
        <taxon>Pseudomonadales</taxon>
        <taxon>Pseudomonadaceae</taxon>
        <taxon>Pseudomonas</taxon>
    </lineage>
</organism>
<dbReference type="AlphaFoldDB" id="A0A7Y7YFG1"/>
<keyword evidence="3" id="KW-0732">Signal</keyword>
<dbReference type="EMBL" id="JACAQD010000032">
    <property type="protein sequence ID" value="NWC35408.1"/>
    <property type="molecule type" value="Genomic_DNA"/>
</dbReference>
<evidence type="ECO:0000256" key="2">
    <source>
        <dbReference type="ARBA" id="ARBA00023295"/>
    </source>
</evidence>
<keyword evidence="2" id="KW-0326">Glycosidase</keyword>
<protein>
    <submittedName>
        <fullName evidence="5">Nucleoside hydrolase</fullName>
    </submittedName>
</protein>
<evidence type="ECO:0000259" key="4">
    <source>
        <dbReference type="Pfam" id="PF01156"/>
    </source>
</evidence>
<feature type="signal peptide" evidence="3">
    <location>
        <begin position="1"/>
        <end position="24"/>
    </location>
</feature>
<dbReference type="Gene3D" id="3.90.245.10">
    <property type="entry name" value="Ribonucleoside hydrolase-like"/>
    <property type="match status" value="1"/>
</dbReference>
<dbReference type="RefSeq" id="WP_177057991.1">
    <property type="nucleotide sequence ID" value="NZ_JACAPS010000015.1"/>
</dbReference>
<sequence>MMIQRNGLRTFHTLALLLTLSLFGAMTDAATAKRRIIVDQDAWGPAGSNLKSLLMLLYAPDVEVLGFTVSSGDGWRDENVASLLRLLEVVGRTDVPVYPGAVFPLVNSEVRTRRWEALYGPLVYKGAWSTGVAGKHPQTPFEIPAFAQGLPHARPAAQSAAQFMVDMVRRYPGEVTIWSGGPLTNVALAARLDPQFAAQARELVFMGGSFLPEPANNSFADEYRQTPRQEFNMRFDPEAASLVLHEPWRRITQIPVDPSTRTLWSKDDDEEIARTGSELGQYLKKYDQPLPMWDEIAAGVWLDPSLIRHRMTVLVDIDTSFTAGYGNTLSWPQGKGPGLGERAVEVITDVDVPGLMGQVKTLLKAVR</sequence>
<dbReference type="PANTHER" id="PTHR12304">
    <property type="entry name" value="INOSINE-URIDINE PREFERRING NUCLEOSIDE HYDROLASE"/>
    <property type="match status" value="1"/>
</dbReference>
<evidence type="ECO:0000256" key="1">
    <source>
        <dbReference type="ARBA" id="ARBA00022801"/>
    </source>
</evidence>
<dbReference type="Pfam" id="PF01156">
    <property type="entry name" value="IU_nuc_hydro"/>
    <property type="match status" value="1"/>
</dbReference>
<feature type="domain" description="Inosine/uridine-preferring nucleoside hydrolase" evidence="4">
    <location>
        <begin position="50"/>
        <end position="354"/>
    </location>
</feature>